<accession>B9DYV7</accession>
<dbReference type="Gene3D" id="3.40.50.720">
    <property type="entry name" value="NAD(P)-binding Rossmann-like Domain"/>
    <property type="match status" value="2"/>
</dbReference>
<dbReference type="PROSITE" id="PS00671">
    <property type="entry name" value="D_2_HYDROXYACID_DH_3"/>
    <property type="match status" value="1"/>
</dbReference>
<dbReference type="PANTHER" id="PTHR42789:SF1">
    <property type="entry name" value="D-ISOMER SPECIFIC 2-HYDROXYACID DEHYDROGENASE FAMILY PROTEIN (AFU_ORTHOLOGUE AFUA_6G10090)"/>
    <property type="match status" value="1"/>
</dbReference>
<dbReference type="InterPro" id="IPR036291">
    <property type="entry name" value="NAD(P)-bd_dom_sf"/>
</dbReference>
<evidence type="ECO:0000256" key="1">
    <source>
        <dbReference type="ARBA" id="ARBA00005854"/>
    </source>
</evidence>
<protein>
    <recommendedName>
        <fullName evidence="10">Phosphoglycerate dehydrogenase</fullName>
    </recommendedName>
</protein>
<evidence type="ECO:0000313" key="8">
    <source>
        <dbReference type="EMBL" id="BAH05432.1"/>
    </source>
</evidence>
<reference evidence="9" key="1">
    <citation type="submission" date="2005-09" db="EMBL/GenBank/DDBJ databases">
        <title>Complete genome sequence of Clostridium kluyveri and comparative genomics of Clostridia species.</title>
        <authorList>
            <person name="Inui M."/>
            <person name="Nonaka H."/>
            <person name="Shinoda Y."/>
            <person name="Ikenaga Y."/>
            <person name="Abe M."/>
            <person name="Naito K."/>
            <person name="Vertes A.A."/>
            <person name="Yukawa H."/>
        </authorList>
    </citation>
    <scope>NUCLEOTIDE SEQUENCE [LARGE SCALE GENOMIC DNA]</scope>
    <source>
        <strain evidence="9">NBRC 12016</strain>
    </source>
</reference>
<dbReference type="Pfam" id="PF02826">
    <property type="entry name" value="2-Hacid_dh_C"/>
    <property type="match status" value="1"/>
</dbReference>
<dbReference type="Proteomes" id="UP000007969">
    <property type="component" value="Chromosome"/>
</dbReference>
<dbReference type="PANTHER" id="PTHR42789">
    <property type="entry name" value="D-ISOMER SPECIFIC 2-HYDROXYACID DEHYDROGENASE FAMILY PROTEIN (AFU_ORTHOLOGUE AFUA_6G10090)"/>
    <property type="match status" value="1"/>
</dbReference>
<evidence type="ECO:0000256" key="2">
    <source>
        <dbReference type="ARBA" id="ARBA00022605"/>
    </source>
</evidence>
<dbReference type="GO" id="GO:0051287">
    <property type="term" value="F:NAD binding"/>
    <property type="evidence" value="ECO:0007669"/>
    <property type="project" value="InterPro"/>
</dbReference>
<keyword evidence="3 5" id="KW-0560">Oxidoreductase</keyword>
<dbReference type="HOGENOM" id="CLU_019796_1_3_9"/>
<dbReference type="InterPro" id="IPR029752">
    <property type="entry name" value="D-isomer_DH_CS1"/>
</dbReference>
<proteinExistence type="inferred from homology"/>
<dbReference type="CDD" id="cd12173">
    <property type="entry name" value="PGDH_4"/>
    <property type="match status" value="1"/>
</dbReference>
<keyword evidence="4" id="KW-0520">NAD</keyword>
<dbReference type="KEGG" id="ckr:CKR_0381"/>
<dbReference type="InterPro" id="IPR006140">
    <property type="entry name" value="D-isomer_DH_NAD-bd"/>
</dbReference>
<dbReference type="Pfam" id="PF00389">
    <property type="entry name" value="2-Hacid_dh"/>
    <property type="match status" value="1"/>
</dbReference>
<evidence type="ECO:0000313" key="9">
    <source>
        <dbReference type="Proteomes" id="UP000007969"/>
    </source>
</evidence>
<dbReference type="InterPro" id="IPR050857">
    <property type="entry name" value="D-2-hydroxyacid_DH"/>
</dbReference>
<evidence type="ECO:0000256" key="3">
    <source>
        <dbReference type="ARBA" id="ARBA00023002"/>
    </source>
</evidence>
<dbReference type="PROSITE" id="PS00065">
    <property type="entry name" value="D_2_HYDROXYACID_DH_1"/>
    <property type="match status" value="1"/>
</dbReference>
<dbReference type="FunFam" id="3.40.50.720:FF:000203">
    <property type="entry name" value="D-3-phosphoglycerate dehydrogenase (SerA)"/>
    <property type="match status" value="1"/>
</dbReference>
<keyword evidence="2" id="KW-0028">Amino-acid biosynthesis</keyword>
<dbReference type="SUPFAM" id="SSF51735">
    <property type="entry name" value="NAD(P)-binding Rossmann-fold domains"/>
    <property type="match status" value="1"/>
</dbReference>
<evidence type="ECO:0008006" key="10">
    <source>
        <dbReference type="Google" id="ProtNLM"/>
    </source>
</evidence>
<evidence type="ECO:0000259" key="7">
    <source>
        <dbReference type="Pfam" id="PF02826"/>
    </source>
</evidence>
<dbReference type="InterPro" id="IPR006139">
    <property type="entry name" value="D-isomer_2_OHA_DH_cat_dom"/>
</dbReference>
<evidence type="ECO:0000256" key="4">
    <source>
        <dbReference type="ARBA" id="ARBA00023027"/>
    </source>
</evidence>
<gene>
    <name evidence="8" type="ordered locus">CKR_0381</name>
</gene>
<dbReference type="AlphaFoldDB" id="B9DYV7"/>
<dbReference type="GO" id="GO:0008652">
    <property type="term" value="P:amino acid biosynthetic process"/>
    <property type="evidence" value="ECO:0007669"/>
    <property type="project" value="UniProtKB-KW"/>
</dbReference>
<name>B9DYV7_CLOK1</name>
<feature type="domain" description="D-isomer specific 2-hydroxyacid dehydrogenase catalytic" evidence="6">
    <location>
        <begin position="11"/>
        <end position="321"/>
    </location>
</feature>
<evidence type="ECO:0000256" key="5">
    <source>
        <dbReference type="RuleBase" id="RU003719"/>
    </source>
</evidence>
<dbReference type="SUPFAM" id="SSF52283">
    <property type="entry name" value="Formate/glycerate dehydrogenase catalytic domain-like"/>
    <property type="match status" value="1"/>
</dbReference>
<evidence type="ECO:0000259" key="6">
    <source>
        <dbReference type="Pfam" id="PF00389"/>
    </source>
</evidence>
<dbReference type="PROSITE" id="PS00670">
    <property type="entry name" value="D_2_HYDROXYACID_DH_2"/>
    <property type="match status" value="1"/>
</dbReference>
<feature type="domain" description="D-isomer specific 2-hydroxyacid dehydrogenase NAD-binding" evidence="7">
    <location>
        <begin position="112"/>
        <end position="289"/>
    </location>
</feature>
<dbReference type="EMBL" id="AP009049">
    <property type="protein sequence ID" value="BAH05432.1"/>
    <property type="molecule type" value="Genomic_DNA"/>
</dbReference>
<dbReference type="InterPro" id="IPR029753">
    <property type="entry name" value="D-isomer_DH_CS"/>
</dbReference>
<sequence length="326" mass="35940">MQGGFNMSYKILITESIEEEGVEYLKKFGYEIKMPRDTSEDVLIEEVKDCDAILVRMANITEKVIRAGKKLKVISRFGVGVNNVDIKTASELSIQITNAPESNKNTVAEYTMGLIIALAKKFFLYDRGLRKGNFKVRDILGIDLEGKVLGIVGLGSIGKLLALKASKGFGMKVIGFKRHIDEESKSLDYVELTDSLDYVLENSDFVSLNVPLTKATTKIIGKRELSFMKKDAFLINTARGEVVDNDALCNALLNKQIAGAATDVFDGEIPSKDNPIFKMENVIVTPHSAAHTIEAMKRMSVHAAIGIHEVLSGNKPSWPVNIKNNL</sequence>
<comment type="similarity">
    <text evidence="1 5">Belongs to the D-isomer specific 2-hydroxyacid dehydrogenase family.</text>
</comment>
<dbReference type="GO" id="GO:0016616">
    <property type="term" value="F:oxidoreductase activity, acting on the CH-OH group of donors, NAD or NADP as acceptor"/>
    <property type="evidence" value="ECO:0007669"/>
    <property type="project" value="InterPro"/>
</dbReference>
<organism evidence="8 9">
    <name type="scientific">Clostridium kluyveri (strain NBRC 12016)</name>
    <dbReference type="NCBI Taxonomy" id="583346"/>
    <lineage>
        <taxon>Bacteria</taxon>
        <taxon>Bacillati</taxon>
        <taxon>Bacillota</taxon>
        <taxon>Clostridia</taxon>
        <taxon>Eubacteriales</taxon>
        <taxon>Clostridiaceae</taxon>
        <taxon>Clostridium</taxon>
    </lineage>
</organism>